<evidence type="ECO:0000313" key="4">
    <source>
        <dbReference type="EMBL" id="KAB6085058.1"/>
    </source>
</evidence>
<protein>
    <submittedName>
        <fullName evidence="6">Alpha/beta hydrolase</fullName>
    </submittedName>
</protein>
<evidence type="ECO:0000313" key="7">
    <source>
        <dbReference type="Proteomes" id="UP000284495"/>
    </source>
</evidence>
<dbReference type="EMBL" id="WDED01000005">
    <property type="protein sequence ID" value="KAB6149157.1"/>
    <property type="molecule type" value="Genomic_DNA"/>
</dbReference>
<sequence>MISRIMKYKKHVFLFLLLLTCRVYAQDVHLKLYEQQEPKTDKIDSSGYIREVFSPELLGYLPENRTGLNHAVLLIPGGAYSYIAISHEGYGSAKWLAKNGIAAFILKYRLPKGDPQVTINDGIRALEVIHEQSEKLGIDKDKIGVMGFSAGGHLAAALLTGFTSKKNMVNFGILVYPAISMSYSNFQTREHLLGVKADEQKWRNIYSMDKHVSADTSPTFIILSSDDQAVPYLNGLNFYNALLNNGVKSEIRILSEGGHGWWMRNKFIYEEEIRISILRWIRSF</sequence>
<name>A0A415KZR8_9BACE</name>
<dbReference type="Gene3D" id="3.40.50.1820">
    <property type="entry name" value="alpha/beta hydrolase"/>
    <property type="match status" value="1"/>
</dbReference>
<gene>
    <name evidence="6" type="ORF">DW027_00205</name>
    <name evidence="5" type="ORF">GA398_04580</name>
    <name evidence="4" type="ORF">GA560_06000</name>
</gene>
<feature type="chain" id="PRO_5036350342" evidence="2">
    <location>
        <begin position="26"/>
        <end position="284"/>
    </location>
</feature>
<proteinExistence type="predicted"/>
<dbReference type="AlphaFoldDB" id="A0A415KZR8"/>
<dbReference type="Proteomes" id="UP000434604">
    <property type="component" value="Unassembled WGS sequence"/>
</dbReference>
<evidence type="ECO:0000313" key="5">
    <source>
        <dbReference type="EMBL" id="KAB6149157.1"/>
    </source>
</evidence>
<dbReference type="InterPro" id="IPR049492">
    <property type="entry name" value="BD-FAE-like_dom"/>
</dbReference>
<evidence type="ECO:0000313" key="8">
    <source>
        <dbReference type="Proteomes" id="UP000434604"/>
    </source>
</evidence>
<feature type="domain" description="BD-FAE-like" evidence="3">
    <location>
        <begin position="60"/>
        <end position="242"/>
    </location>
</feature>
<accession>A0A415KZR8</accession>
<evidence type="ECO:0000256" key="1">
    <source>
        <dbReference type="ARBA" id="ARBA00022801"/>
    </source>
</evidence>
<reference evidence="6 7" key="1">
    <citation type="submission" date="2018-08" db="EMBL/GenBank/DDBJ databases">
        <title>A genome reference for cultivated species of the human gut microbiota.</title>
        <authorList>
            <person name="Zou Y."/>
            <person name="Xue W."/>
            <person name="Luo G."/>
        </authorList>
    </citation>
    <scope>NUCLEOTIDE SEQUENCE [LARGE SCALE GENOMIC DNA]</scope>
    <source>
        <strain evidence="6 7">AF38-2</strain>
    </source>
</reference>
<dbReference type="InterPro" id="IPR050300">
    <property type="entry name" value="GDXG_lipolytic_enzyme"/>
</dbReference>
<evidence type="ECO:0000313" key="9">
    <source>
        <dbReference type="Proteomes" id="UP000474077"/>
    </source>
</evidence>
<dbReference type="EMBL" id="QROO01000001">
    <property type="protein sequence ID" value="RHL41728.1"/>
    <property type="molecule type" value="Genomic_DNA"/>
</dbReference>
<dbReference type="InterPro" id="IPR029058">
    <property type="entry name" value="AB_hydrolase_fold"/>
</dbReference>
<dbReference type="PANTHER" id="PTHR48081:SF6">
    <property type="entry name" value="PEPTIDASE S9 PROLYL OLIGOPEPTIDASE CATALYTIC DOMAIN-CONTAINING PROTEIN"/>
    <property type="match status" value="1"/>
</dbReference>
<keyword evidence="2" id="KW-0732">Signal</keyword>
<feature type="signal peptide" evidence="2">
    <location>
        <begin position="1"/>
        <end position="25"/>
    </location>
</feature>
<evidence type="ECO:0000256" key="2">
    <source>
        <dbReference type="SAM" id="SignalP"/>
    </source>
</evidence>
<comment type="caution">
    <text evidence="6">The sequence shown here is derived from an EMBL/GenBank/DDBJ whole genome shotgun (WGS) entry which is preliminary data.</text>
</comment>
<evidence type="ECO:0000259" key="3">
    <source>
        <dbReference type="Pfam" id="PF20434"/>
    </source>
</evidence>
<dbReference type="SUPFAM" id="SSF53474">
    <property type="entry name" value="alpha/beta-Hydrolases"/>
    <property type="match status" value="1"/>
</dbReference>
<dbReference type="GO" id="GO:0016787">
    <property type="term" value="F:hydrolase activity"/>
    <property type="evidence" value="ECO:0007669"/>
    <property type="project" value="UniProtKB-KW"/>
</dbReference>
<dbReference type="Proteomes" id="UP000474077">
    <property type="component" value="Unassembled WGS sequence"/>
</dbReference>
<dbReference type="EMBL" id="WDER01000011">
    <property type="protein sequence ID" value="KAB6085058.1"/>
    <property type="molecule type" value="Genomic_DNA"/>
</dbReference>
<evidence type="ECO:0000313" key="6">
    <source>
        <dbReference type="EMBL" id="RHL41728.1"/>
    </source>
</evidence>
<dbReference type="Proteomes" id="UP000284495">
    <property type="component" value="Unassembled WGS sequence"/>
</dbReference>
<organism evidence="6 7">
    <name type="scientific">Bacteroides xylanisolvens</name>
    <dbReference type="NCBI Taxonomy" id="371601"/>
    <lineage>
        <taxon>Bacteria</taxon>
        <taxon>Pseudomonadati</taxon>
        <taxon>Bacteroidota</taxon>
        <taxon>Bacteroidia</taxon>
        <taxon>Bacteroidales</taxon>
        <taxon>Bacteroidaceae</taxon>
        <taxon>Bacteroides</taxon>
    </lineage>
</organism>
<reference evidence="8 9" key="2">
    <citation type="journal article" date="2019" name="Nat. Med.">
        <title>A library of human gut bacterial isolates paired with longitudinal multiomics data enables mechanistic microbiome research.</title>
        <authorList>
            <person name="Poyet M."/>
            <person name="Groussin M."/>
            <person name="Gibbons S.M."/>
            <person name="Avila-Pacheco J."/>
            <person name="Jiang X."/>
            <person name="Kearney S.M."/>
            <person name="Perrotta A.R."/>
            <person name="Berdy B."/>
            <person name="Zhao S."/>
            <person name="Lieberman T.D."/>
            <person name="Swanson P.K."/>
            <person name="Smith M."/>
            <person name="Roesemann S."/>
            <person name="Alexander J.E."/>
            <person name="Rich S.A."/>
            <person name="Livny J."/>
            <person name="Vlamakis H."/>
            <person name="Clish C."/>
            <person name="Bullock K."/>
            <person name="Deik A."/>
            <person name="Scott J."/>
            <person name="Pierce K.A."/>
            <person name="Xavier R.J."/>
            <person name="Alm E.J."/>
        </authorList>
    </citation>
    <scope>NUCLEOTIDE SEQUENCE [LARGE SCALE GENOMIC DNA]</scope>
    <source>
        <strain evidence="5 8">BIOML-A58</strain>
        <strain evidence="4 9">BIOML-A73</strain>
    </source>
</reference>
<keyword evidence="1 6" id="KW-0378">Hydrolase</keyword>
<dbReference type="Pfam" id="PF20434">
    <property type="entry name" value="BD-FAE"/>
    <property type="match status" value="1"/>
</dbReference>
<dbReference type="PANTHER" id="PTHR48081">
    <property type="entry name" value="AB HYDROLASE SUPERFAMILY PROTEIN C4A8.06C"/>
    <property type="match status" value="1"/>
</dbReference>